<protein>
    <recommendedName>
        <fullName evidence="3">Alternate-type signal peptide domain-containing protein</fullName>
    </recommendedName>
</protein>
<dbReference type="RefSeq" id="WP_137750806.1">
    <property type="nucleotide sequence ID" value="NZ_CP018134.1"/>
</dbReference>
<dbReference type="Proteomes" id="UP001260188">
    <property type="component" value="Unassembled WGS sequence"/>
</dbReference>
<evidence type="ECO:0008006" key="3">
    <source>
        <dbReference type="Google" id="ProtNLM"/>
    </source>
</evidence>
<keyword evidence="2" id="KW-1185">Reference proteome</keyword>
<organism evidence="1 2">
    <name type="scientific">Microbacterium paludicola</name>
    <dbReference type="NCBI Taxonomy" id="300019"/>
    <lineage>
        <taxon>Bacteria</taxon>
        <taxon>Bacillati</taxon>
        <taxon>Actinomycetota</taxon>
        <taxon>Actinomycetes</taxon>
        <taxon>Micrococcales</taxon>
        <taxon>Microbacteriaceae</taxon>
        <taxon>Microbacterium</taxon>
    </lineage>
</organism>
<dbReference type="EMBL" id="JAVIZA010000001">
    <property type="protein sequence ID" value="MDR6167657.1"/>
    <property type="molecule type" value="Genomic_DNA"/>
</dbReference>
<reference evidence="1 2" key="1">
    <citation type="submission" date="2023-08" db="EMBL/GenBank/DDBJ databases">
        <title>Functional and genomic diversity of the sorghum phyllosphere microbiome.</title>
        <authorList>
            <person name="Shade A."/>
        </authorList>
    </citation>
    <scope>NUCLEOTIDE SEQUENCE [LARGE SCALE GENOMIC DNA]</scope>
    <source>
        <strain evidence="1 2">SORGH_AS_0919</strain>
    </source>
</reference>
<evidence type="ECO:0000313" key="2">
    <source>
        <dbReference type="Proteomes" id="UP001260188"/>
    </source>
</evidence>
<name>A0ABU1I1B8_9MICO</name>
<gene>
    <name evidence="1" type="ORF">QE367_001861</name>
</gene>
<comment type="caution">
    <text evidence="1">The sequence shown here is derived from an EMBL/GenBank/DDBJ whole genome shotgun (WGS) entry which is preliminary data.</text>
</comment>
<evidence type="ECO:0000313" key="1">
    <source>
        <dbReference type="EMBL" id="MDR6167657.1"/>
    </source>
</evidence>
<proteinExistence type="predicted"/>
<accession>A0ABU1I1B8</accession>
<sequence>MTMEKTMEKTQSNKNRKKLLAVIAAGALGVGMVGVGANWDHVTSIVDNRFSATAPGSDIDDIGGALLTVAGAPIDHVFDTTKYNQFVDATWTVTNKGGDAAQYAASFETRGDISPNLAQNLQVRYGVTDASGQVTSWVAAGTLAEPVEFTTALGLASAIEGNASIQVPVRILLEDPTVLEGDAGDEHRVTADFVVSYMNPA</sequence>